<organism evidence="9 10">
    <name type="scientific">Tetradesmus obliquus</name>
    <name type="common">Green alga</name>
    <name type="synonym">Acutodesmus obliquus</name>
    <dbReference type="NCBI Taxonomy" id="3088"/>
    <lineage>
        <taxon>Eukaryota</taxon>
        <taxon>Viridiplantae</taxon>
        <taxon>Chlorophyta</taxon>
        <taxon>core chlorophytes</taxon>
        <taxon>Chlorophyceae</taxon>
        <taxon>CS clade</taxon>
        <taxon>Sphaeropleales</taxon>
        <taxon>Scenedesmaceae</taxon>
        <taxon>Tetradesmus</taxon>
    </lineage>
</organism>
<evidence type="ECO:0000256" key="1">
    <source>
        <dbReference type="ARBA" id="ARBA00004196"/>
    </source>
</evidence>
<comment type="subcellular location">
    <subcellularLocation>
        <location evidence="1">Cell envelope</location>
    </subcellularLocation>
    <subcellularLocation>
        <location evidence="2">Cell outer membrane</location>
    </subcellularLocation>
    <subcellularLocation>
        <location evidence="3">Secreted</location>
    </subcellularLocation>
</comment>
<accession>A0ABY8U8S1</accession>
<sequence>MKASIAADVTEQLALHSTGVSFNPNAAIACQREAGQLQDEGRVGVIGALLYFCTGSVHFIQPIIQGVWLPAKSGNRIDTAVIYICGVADVVMSETRVIANNTSTAIAVDGSARLIVKSSTFTKNMGDPGAAIFSQGSTVLDIANSSFTDNYSRDYGGALAMLLCSQATVSSSSFDNNSAEMSGGAVLAEGEMTLLLRDSTLQHNSAGSGGAVMCTGAELRLERTNITDNAAVGPQGSGGGLFLTAGAAMELSRAVVSNNTAQQGGGAFLAASVAFNAAELTSSVVRNVATVADNDLSTNPTLLEVLGSRYISRFVAGSDEGAGLLKVRLHLSGHGGLIPCGNQRVEAFWQSSLPGAGPKDLQLPSGDCEAGSSATANALPKAAALSLRNGTVDFALRFRQPPGNHTSVFQVALEGGCPVTANITVNVHACKPGEREVKAGVCDPCAPQSFSFVALNSSGACTACPEGAECPGADVVVSKPGWWQSSLGSGQMHRCPNPEACSRNRSAFIQACVAKDASKCIDSRFIPAQCASAAACTGRLWATISLHWQPLWHVQHWLWL</sequence>
<name>A0ABY8U8S1_TETOB</name>
<evidence type="ECO:0000256" key="4">
    <source>
        <dbReference type="ARBA" id="ARBA00022525"/>
    </source>
</evidence>
<evidence type="ECO:0000256" key="5">
    <source>
        <dbReference type="ARBA" id="ARBA00022729"/>
    </source>
</evidence>
<dbReference type="InterPro" id="IPR012334">
    <property type="entry name" value="Pectin_lyas_fold"/>
</dbReference>
<evidence type="ECO:0000256" key="6">
    <source>
        <dbReference type="ARBA" id="ARBA00023136"/>
    </source>
</evidence>
<reference evidence="9 10" key="1">
    <citation type="submission" date="2023-05" db="EMBL/GenBank/DDBJ databases">
        <title>A 100% complete, gapless, phased diploid assembly of the Scenedesmus obliquus UTEX 3031 genome.</title>
        <authorList>
            <person name="Biondi T.C."/>
            <person name="Hanschen E.R."/>
            <person name="Kwon T."/>
            <person name="Eng W."/>
            <person name="Kruse C.P.S."/>
            <person name="Koehler S.I."/>
            <person name="Kunde Y."/>
            <person name="Gleasner C.D."/>
            <person name="You Mak K.T."/>
            <person name="Polle J."/>
            <person name="Hovde B.T."/>
            <person name="Starkenburg S.R."/>
        </authorList>
    </citation>
    <scope>NUCLEOTIDE SEQUENCE [LARGE SCALE GENOMIC DNA]</scope>
    <source>
        <strain evidence="9 10">DOE0152z</strain>
    </source>
</reference>
<protein>
    <recommendedName>
        <fullName evidence="8">Right handed beta helix domain-containing protein</fullName>
    </recommendedName>
</protein>
<dbReference type="Proteomes" id="UP001244341">
    <property type="component" value="Chromosome 8b"/>
</dbReference>
<dbReference type="Gene3D" id="2.160.20.10">
    <property type="entry name" value="Single-stranded right-handed beta-helix, Pectin lyase-like"/>
    <property type="match status" value="1"/>
</dbReference>
<keyword evidence="5" id="KW-0732">Signal</keyword>
<dbReference type="InterPro" id="IPR003368">
    <property type="entry name" value="POMP_repeat"/>
</dbReference>
<keyword evidence="10" id="KW-1185">Reference proteome</keyword>
<dbReference type="Pfam" id="PF13229">
    <property type="entry name" value="Beta_helix"/>
    <property type="match status" value="1"/>
</dbReference>
<dbReference type="SUPFAM" id="SSF51126">
    <property type="entry name" value="Pectin lyase-like"/>
    <property type="match status" value="1"/>
</dbReference>
<keyword evidence="6" id="KW-0472">Membrane</keyword>
<dbReference type="InterPro" id="IPR011050">
    <property type="entry name" value="Pectin_lyase_fold/virulence"/>
</dbReference>
<keyword evidence="4" id="KW-0964">Secreted</keyword>
<dbReference type="PANTHER" id="PTHR11319:SF35">
    <property type="entry name" value="OUTER MEMBRANE PROTEIN PMPC-RELATED"/>
    <property type="match status" value="1"/>
</dbReference>
<dbReference type="NCBIfam" id="TIGR01376">
    <property type="entry name" value="POMP_repeat"/>
    <property type="match status" value="1"/>
</dbReference>
<evidence type="ECO:0000313" key="9">
    <source>
        <dbReference type="EMBL" id="WIA16851.1"/>
    </source>
</evidence>
<evidence type="ECO:0000256" key="2">
    <source>
        <dbReference type="ARBA" id="ARBA00004442"/>
    </source>
</evidence>
<dbReference type="EMBL" id="CP126215">
    <property type="protein sequence ID" value="WIA16851.1"/>
    <property type="molecule type" value="Genomic_DNA"/>
</dbReference>
<keyword evidence="7" id="KW-0998">Cell outer membrane</keyword>
<evidence type="ECO:0000256" key="7">
    <source>
        <dbReference type="ARBA" id="ARBA00023237"/>
    </source>
</evidence>
<evidence type="ECO:0000313" key="10">
    <source>
        <dbReference type="Proteomes" id="UP001244341"/>
    </source>
</evidence>
<evidence type="ECO:0000256" key="3">
    <source>
        <dbReference type="ARBA" id="ARBA00004613"/>
    </source>
</evidence>
<dbReference type="PROSITE" id="PS51257">
    <property type="entry name" value="PROKAR_LIPOPROTEIN"/>
    <property type="match status" value="1"/>
</dbReference>
<gene>
    <name evidence="9" type="ORF">OEZ85_013784</name>
</gene>
<evidence type="ECO:0000259" key="8">
    <source>
        <dbReference type="Pfam" id="PF13229"/>
    </source>
</evidence>
<feature type="domain" description="Right handed beta helix" evidence="8">
    <location>
        <begin position="98"/>
        <end position="259"/>
    </location>
</feature>
<dbReference type="InterPro" id="IPR039448">
    <property type="entry name" value="Beta_helix"/>
</dbReference>
<proteinExistence type="predicted"/>
<dbReference type="PANTHER" id="PTHR11319">
    <property type="entry name" value="G PROTEIN-COUPLED RECEPTOR-RELATED"/>
    <property type="match status" value="1"/>
</dbReference>